<dbReference type="EMBL" id="CAVNYO010000168">
    <property type="protein sequence ID" value="CAK5270580.1"/>
    <property type="molecule type" value="Genomic_DNA"/>
</dbReference>
<dbReference type="Proteomes" id="UP001295794">
    <property type="component" value="Unassembled WGS sequence"/>
</dbReference>
<gene>
    <name evidence="1" type="ORF">MYCIT1_LOCUS15107</name>
</gene>
<organism evidence="1 2">
    <name type="scientific">Mycena citricolor</name>
    <dbReference type="NCBI Taxonomy" id="2018698"/>
    <lineage>
        <taxon>Eukaryota</taxon>
        <taxon>Fungi</taxon>
        <taxon>Dikarya</taxon>
        <taxon>Basidiomycota</taxon>
        <taxon>Agaricomycotina</taxon>
        <taxon>Agaricomycetes</taxon>
        <taxon>Agaricomycetidae</taxon>
        <taxon>Agaricales</taxon>
        <taxon>Marasmiineae</taxon>
        <taxon>Mycenaceae</taxon>
        <taxon>Mycena</taxon>
    </lineage>
</organism>
<evidence type="ECO:0000313" key="2">
    <source>
        <dbReference type="Proteomes" id="UP001295794"/>
    </source>
</evidence>
<protein>
    <submittedName>
        <fullName evidence="1">Uncharacterized protein</fullName>
    </submittedName>
</protein>
<sequence>MPTNQPASIALQYLPSDLASMIVGPYSRKDQGRATQSAICHVCSFGPSYHAAQTSIAFLYLRHCLPHSS</sequence>
<keyword evidence="2" id="KW-1185">Reference proteome</keyword>
<evidence type="ECO:0000313" key="1">
    <source>
        <dbReference type="EMBL" id="CAK5270580.1"/>
    </source>
</evidence>
<name>A0AAD2JZG7_9AGAR</name>
<proteinExistence type="predicted"/>
<accession>A0AAD2JZG7</accession>
<comment type="caution">
    <text evidence="1">The sequence shown here is derived from an EMBL/GenBank/DDBJ whole genome shotgun (WGS) entry which is preliminary data.</text>
</comment>
<dbReference type="AlphaFoldDB" id="A0AAD2JZG7"/>
<reference evidence="1" key="1">
    <citation type="submission" date="2023-11" db="EMBL/GenBank/DDBJ databases">
        <authorList>
            <person name="De Vega J J."/>
            <person name="De Vega J J."/>
        </authorList>
    </citation>
    <scope>NUCLEOTIDE SEQUENCE</scope>
</reference>